<dbReference type="PROSITE" id="PS51691">
    <property type="entry name" value="PEPTIDASE_S6"/>
    <property type="match status" value="1"/>
</dbReference>
<accession>A0A658IBJ7</accession>
<evidence type="ECO:0000256" key="1">
    <source>
        <dbReference type="ARBA" id="ARBA00004196"/>
    </source>
</evidence>
<gene>
    <name evidence="6" type="ORF">DLN06_27480</name>
</gene>
<evidence type="ECO:0000256" key="2">
    <source>
        <dbReference type="ARBA" id="ARBA00004613"/>
    </source>
</evidence>
<dbReference type="SUPFAM" id="SSF50494">
    <property type="entry name" value="Trypsin-like serine proteases"/>
    <property type="match status" value="1"/>
</dbReference>
<evidence type="ECO:0000259" key="5">
    <source>
        <dbReference type="PROSITE" id="PS51691"/>
    </source>
</evidence>
<reference evidence="6" key="1">
    <citation type="submission" date="2018-08" db="EMBL/GenBank/DDBJ databases">
        <title>Whole genome sequencing of Salmonella enterica serotype newport.</title>
        <authorList>
            <person name="Bell R."/>
        </authorList>
    </citation>
    <scope>NUCLEOTIDE SEQUENCE [LARGE SCALE GENOMIC DNA]</scope>
    <source>
        <strain evidence="6">CFSAN000835</strain>
    </source>
</reference>
<protein>
    <submittedName>
        <fullName evidence="6">Autotransporter outer membrane beta-barrel domain-containing protein</fullName>
    </submittedName>
</protein>
<dbReference type="InterPro" id="IPR030396">
    <property type="entry name" value="Peptidase_S6_dom"/>
</dbReference>
<dbReference type="Pfam" id="PF02395">
    <property type="entry name" value="Peptidase_S6"/>
    <property type="match status" value="1"/>
</dbReference>
<dbReference type="Gene3D" id="2.160.20.20">
    <property type="match status" value="1"/>
</dbReference>
<dbReference type="InterPro" id="IPR012332">
    <property type="entry name" value="Autotransporter_pectin_lyase_C"/>
</dbReference>
<name>A0A658IBJ7_SALNE</name>
<sequence>ANTERYTSFYRLGSGMQYIKDKNGNVTWISEAYSYLTGGTVGAPSSSDYIISSWPGNVFDPINGPLSSYGAPGDSGSPLFAYDSWQEKWVIVGVLSTWTGENGTNSRWAVIPLDFIERTLTEDNDVSVTFNSSLSEPLLWSFDQSSGTGSLAQASISYKMHGQKGDDLNAGKNVVFSGNGGQIDIRNDVSQGAG</sequence>
<proteinExistence type="predicted"/>
<dbReference type="GO" id="GO:0030313">
    <property type="term" value="C:cell envelope"/>
    <property type="evidence" value="ECO:0007669"/>
    <property type="project" value="UniProtKB-SubCell"/>
</dbReference>
<comment type="subcellular location">
    <subcellularLocation>
        <location evidence="1">Cell envelope</location>
    </subcellularLocation>
    <subcellularLocation>
        <location evidence="2">Secreted</location>
    </subcellularLocation>
</comment>
<organism evidence="6">
    <name type="scientific">Salmonella enterica subsp. enterica serovar Newport str. CFSAN000835</name>
    <dbReference type="NCBI Taxonomy" id="1299174"/>
    <lineage>
        <taxon>Bacteria</taxon>
        <taxon>Pseudomonadati</taxon>
        <taxon>Pseudomonadota</taxon>
        <taxon>Gammaproteobacteria</taxon>
        <taxon>Enterobacterales</taxon>
        <taxon>Enterobacteriaceae</taxon>
        <taxon>Salmonella</taxon>
    </lineage>
</organism>
<dbReference type="GO" id="GO:0004175">
    <property type="term" value="F:endopeptidase activity"/>
    <property type="evidence" value="ECO:0007669"/>
    <property type="project" value="InterPro"/>
</dbReference>
<comment type="caution">
    <text evidence="6">The sequence shown here is derived from an EMBL/GenBank/DDBJ whole genome shotgun (WGS) entry which is preliminary data.</text>
</comment>
<dbReference type="Gene3D" id="2.40.10.120">
    <property type="match status" value="1"/>
</dbReference>
<feature type="domain" description="Peptidase S6" evidence="5">
    <location>
        <begin position="1"/>
        <end position="118"/>
    </location>
</feature>
<evidence type="ECO:0000256" key="4">
    <source>
        <dbReference type="ARBA" id="ARBA00022729"/>
    </source>
</evidence>
<feature type="non-terminal residue" evidence="6">
    <location>
        <position position="194"/>
    </location>
</feature>
<keyword evidence="4" id="KW-0732">Signal</keyword>
<evidence type="ECO:0000313" key="6">
    <source>
        <dbReference type="EMBL" id="RIQ13282.1"/>
    </source>
</evidence>
<keyword evidence="3" id="KW-0964">Secreted</keyword>
<dbReference type="AlphaFoldDB" id="A0A658IBJ7"/>
<dbReference type="InterPro" id="IPR009003">
    <property type="entry name" value="Peptidase_S1_PA"/>
</dbReference>
<feature type="non-terminal residue" evidence="6">
    <location>
        <position position="1"/>
    </location>
</feature>
<evidence type="ECO:0000256" key="3">
    <source>
        <dbReference type="ARBA" id="ARBA00022525"/>
    </source>
</evidence>
<dbReference type="GO" id="GO:0005576">
    <property type="term" value="C:extracellular region"/>
    <property type="evidence" value="ECO:0007669"/>
    <property type="project" value="UniProtKB-SubCell"/>
</dbReference>
<dbReference type="Proteomes" id="UP000839534">
    <property type="component" value="Unassembled WGS sequence"/>
</dbReference>
<dbReference type="EMBL" id="QWJV01000389">
    <property type="protein sequence ID" value="RIQ13282.1"/>
    <property type="molecule type" value="Genomic_DNA"/>
</dbReference>